<dbReference type="SUPFAM" id="SSF52402">
    <property type="entry name" value="Adenine nucleotide alpha hydrolases-like"/>
    <property type="match status" value="1"/>
</dbReference>
<proteinExistence type="predicted"/>
<dbReference type="NCBIfam" id="TIGR03573">
    <property type="entry name" value="WbuX"/>
    <property type="match status" value="1"/>
</dbReference>
<dbReference type="KEGG" id="pmt:PMT_0098"/>
<reference evidence="1 2" key="1">
    <citation type="journal article" date="2003" name="Nature">
        <title>Genome divergence in two Prochlorococcus ecotypes reflects oceanic niche differentiation.</title>
        <authorList>
            <person name="Rocap G."/>
            <person name="Larimer F.W."/>
            <person name="Lamerdin J.E."/>
            <person name="Malfatti S."/>
            <person name="Chain P."/>
            <person name="Ahlgren N.A."/>
            <person name="Arellano A."/>
            <person name="Coleman M."/>
            <person name="Hauser L."/>
            <person name="Hess W.R."/>
            <person name="Johnson Z.I."/>
            <person name="Land M.L."/>
            <person name="Lindell D."/>
            <person name="Post A.F."/>
            <person name="Regala W."/>
            <person name="Shah M."/>
            <person name="Shaw S.L."/>
            <person name="Steglich C."/>
            <person name="Sullivan M.B."/>
            <person name="Ting C.S."/>
            <person name="Tolonen A."/>
            <person name="Webb E.A."/>
            <person name="Zinser E.R."/>
            <person name="Chisholm S.W."/>
        </authorList>
    </citation>
    <scope>NUCLEOTIDE SEQUENCE [LARGE SCALE GENOMIC DNA]</scope>
    <source>
        <strain evidence="2">MIT 9313</strain>
    </source>
</reference>
<dbReference type="eggNOG" id="COG0037">
    <property type="taxonomic scope" value="Bacteria"/>
</dbReference>
<dbReference type="InterPro" id="IPR020022">
    <property type="entry name" value="N-acetyl_sugar_amidoTrfase"/>
</dbReference>
<dbReference type="Gene3D" id="3.40.50.620">
    <property type="entry name" value="HUPs"/>
    <property type="match status" value="1"/>
</dbReference>
<dbReference type="SMR" id="Q7V960"/>
<name>Q7V960_PROMM</name>
<dbReference type="AlphaFoldDB" id="Q7V960"/>
<evidence type="ECO:0000313" key="1">
    <source>
        <dbReference type="EMBL" id="CAE20273.1"/>
    </source>
</evidence>
<evidence type="ECO:0000313" key="2">
    <source>
        <dbReference type="Proteomes" id="UP000001423"/>
    </source>
</evidence>
<dbReference type="InterPro" id="IPR014729">
    <property type="entry name" value="Rossmann-like_a/b/a_fold"/>
</dbReference>
<dbReference type="Proteomes" id="UP000001423">
    <property type="component" value="Chromosome"/>
</dbReference>
<keyword evidence="2" id="KW-1185">Reference proteome</keyword>
<sequence>MTAPFSTQLKRCTTCLLPETHETLVLDSEGVCNICRAQEVKAEINWEERLVHLDKLVAEYRGNYRYDCLIPFSGGKDSTWTLYYLMNRYPGIKPLVVRFNHGFLRPNLRANCDRVFRKLGVDVHDFSPSWKVVQRLMLQSFLEKGDFCWHCHTGIFAYPMQVAIKEQVPLIFWGEPSAEYTAYYNYDQAEEVDEERFNRYVNLGISAEDMLVRLDGYLDERDVEPFRYPPLKELRQLGYRSVCLGSYIPWDVKMQVGKIREELGWKGDLVENVPEDFNYEKIECWMQGVRDYIKYIKRGYTRPTHLAAIDLRNNRISKEEAKAMITQFEGRRPPSLDLFLDYVGLDEEQFYTIAMGHQVSPWQFDPDSIKSGPKTPDFEDWLRGDGLDLVDAEDQLGRWADSCSSCSSSSSCSGG</sequence>
<protein>
    <submittedName>
        <fullName evidence="1">LPS biosynthesis protein</fullName>
    </submittedName>
</protein>
<organism evidence="1 2">
    <name type="scientific">Prochlorococcus marinus (strain MIT 9313)</name>
    <dbReference type="NCBI Taxonomy" id="74547"/>
    <lineage>
        <taxon>Bacteria</taxon>
        <taxon>Bacillati</taxon>
        <taxon>Cyanobacteriota</taxon>
        <taxon>Cyanophyceae</taxon>
        <taxon>Synechococcales</taxon>
        <taxon>Prochlorococcaceae</taxon>
        <taxon>Prochlorococcus</taxon>
    </lineage>
</organism>
<gene>
    <name evidence="1" type="ordered locus">PMT_0098</name>
</gene>
<dbReference type="HOGENOM" id="CLU_056004_1_0_3"/>
<accession>Q7V960</accession>
<dbReference type="DNASU" id="1728336"/>
<dbReference type="EMBL" id="BX548175">
    <property type="protein sequence ID" value="CAE20273.1"/>
    <property type="molecule type" value="Genomic_DNA"/>
</dbReference>
<dbReference type="RefSeq" id="WP_011129477.1">
    <property type="nucleotide sequence ID" value="NC_005071.1"/>
</dbReference>